<protein>
    <recommendedName>
        <fullName evidence="1">RNase H type-1 domain-containing protein</fullName>
    </recommendedName>
</protein>
<dbReference type="AlphaFoldDB" id="A0A7N2LN86"/>
<dbReference type="InterPro" id="IPR052929">
    <property type="entry name" value="RNase_H-like_EbsB-rel"/>
</dbReference>
<dbReference type="InterPro" id="IPR044730">
    <property type="entry name" value="RNase_H-like_dom_plant"/>
</dbReference>
<organism evidence="2 3">
    <name type="scientific">Quercus lobata</name>
    <name type="common">Valley oak</name>
    <dbReference type="NCBI Taxonomy" id="97700"/>
    <lineage>
        <taxon>Eukaryota</taxon>
        <taxon>Viridiplantae</taxon>
        <taxon>Streptophyta</taxon>
        <taxon>Embryophyta</taxon>
        <taxon>Tracheophyta</taxon>
        <taxon>Spermatophyta</taxon>
        <taxon>Magnoliopsida</taxon>
        <taxon>eudicotyledons</taxon>
        <taxon>Gunneridae</taxon>
        <taxon>Pentapetalae</taxon>
        <taxon>rosids</taxon>
        <taxon>fabids</taxon>
        <taxon>Fagales</taxon>
        <taxon>Fagaceae</taxon>
        <taxon>Quercus</taxon>
    </lineage>
</organism>
<dbReference type="Gene3D" id="3.30.420.10">
    <property type="entry name" value="Ribonuclease H-like superfamily/Ribonuclease H"/>
    <property type="match status" value="1"/>
</dbReference>
<sequence>MGYQFLCEREDKERASVSSFDTAKIFWSDLNATGVGFIPIPSSLVALETIAAGRAIQFVQELDLYNSVFESDSEISISAIRDRCFSHPACGHLIKDILSLASSLQNYSLSHVLWQGNALAHALAKRARFSFLMESVLSDIYKVFVSEFLAVK</sequence>
<accession>A0A7N2LN86</accession>
<dbReference type="SUPFAM" id="SSF53098">
    <property type="entry name" value="Ribonuclease H-like"/>
    <property type="match status" value="1"/>
</dbReference>
<dbReference type="GO" id="GO:0004523">
    <property type="term" value="F:RNA-DNA hybrid ribonuclease activity"/>
    <property type="evidence" value="ECO:0007669"/>
    <property type="project" value="InterPro"/>
</dbReference>
<dbReference type="PANTHER" id="PTHR47074:SF48">
    <property type="entry name" value="POLYNUCLEOTIDYL TRANSFERASE, RIBONUCLEASE H-LIKE SUPERFAMILY PROTEIN"/>
    <property type="match status" value="1"/>
</dbReference>
<reference evidence="2" key="2">
    <citation type="submission" date="2021-01" db="UniProtKB">
        <authorList>
            <consortium name="EnsemblPlants"/>
        </authorList>
    </citation>
    <scope>IDENTIFICATION</scope>
</reference>
<proteinExistence type="predicted"/>
<keyword evidence="3" id="KW-1185">Reference proteome</keyword>
<dbReference type="InterPro" id="IPR002156">
    <property type="entry name" value="RNaseH_domain"/>
</dbReference>
<dbReference type="Pfam" id="PF13456">
    <property type="entry name" value="RVT_3"/>
    <property type="match status" value="1"/>
</dbReference>
<dbReference type="InterPro" id="IPR036397">
    <property type="entry name" value="RNaseH_sf"/>
</dbReference>
<dbReference type="GO" id="GO:0003676">
    <property type="term" value="F:nucleic acid binding"/>
    <property type="evidence" value="ECO:0007669"/>
    <property type="project" value="InterPro"/>
</dbReference>
<evidence type="ECO:0000259" key="1">
    <source>
        <dbReference type="Pfam" id="PF13456"/>
    </source>
</evidence>
<dbReference type="EnsemblPlants" id="QL05p019261:mrna">
    <property type="protein sequence ID" value="QL05p019261:mrna"/>
    <property type="gene ID" value="QL05p019261"/>
</dbReference>
<feature type="domain" description="RNase H type-1" evidence="1">
    <location>
        <begin position="48"/>
        <end position="127"/>
    </location>
</feature>
<dbReference type="InParanoid" id="A0A7N2LN86"/>
<dbReference type="Proteomes" id="UP000594261">
    <property type="component" value="Chromosome 5"/>
</dbReference>
<reference evidence="2 3" key="1">
    <citation type="journal article" date="2016" name="G3 (Bethesda)">
        <title>First Draft Assembly and Annotation of the Genome of a California Endemic Oak Quercus lobata Nee (Fagaceae).</title>
        <authorList>
            <person name="Sork V.L."/>
            <person name="Fitz-Gibbon S.T."/>
            <person name="Puiu D."/>
            <person name="Crepeau M."/>
            <person name="Gugger P.F."/>
            <person name="Sherman R."/>
            <person name="Stevens K."/>
            <person name="Langley C.H."/>
            <person name="Pellegrini M."/>
            <person name="Salzberg S.L."/>
        </authorList>
    </citation>
    <scope>NUCLEOTIDE SEQUENCE [LARGE SCALE GENOMIC DNA]</scope>
    <source>
        <strain evidence="2 3">cv. SW786</strain>
    </source>
</reference>
<dbReference type="CDD" id="cd06222">
    <property type="entry name" value="RNase_H_like"/>
    <property type="match status" value="1"/>
</dbReference>
<dbReference type="InterPro" id="IPR012337">
    <property type="entry name" value="RNaseH-like_sf"/>
</dbReference>
<evidence type="ECO:0000313" key="3">
    <source>
        <dbReference type="Proteomes" id="UP000594261"/>
    </source>
</evidence>
<name>A0A7N2LN86_QUELO</name>
<evidence type="ECO:0000313" key="2">
    <source>
        <dbReference type="EnsemblPlants" id="QL05p019261:mrna"/>
    </source>
</evidence>
<dbReference type="Gramene" id="QL05p019261:mrna">
    <property type="protein sequence ID" value="QL05p019261:mrna"/>
    <property type="gene ID" value="QL05p019261"/>
</dbReference>
<dbReference type="PANTHER" id="PTHR47074">
    <property type="entry name" value="BNAC02G40300D PROTEIN"/>
    <property type="match status" value="1"/>
</dbReference>
<dbReference type="EMBL" id="LRBV02000005">
    <property type="status" value="NOT_ANNOTATED_CDS"/>
    <property type="molecule type" value="Genomic_DNA"/>
</dbReference>